<feature type="compositionally biased region" description="Polar residues" evidence="1">
    <location>
        <begin position="83"/>
        <end position="92"/>
    </location>
</feature>
<comment type="caution">
    <text evidence="2">The sequence shown here is derived from an EMBL/GenBank/DDBJ whole genome shotgun (WGS) entry which is preliminary data.</text>
</comment>
<feature type="region of interest" description="Disordered" evidence="1">
    <location>
        <begin position="83"/>
        <end position="128"/>
    </location>
</feature>
<proteinExistence type="predicted"/>
<dbReference type="EMBL" id="JALBUF010000001">
    <property type="protein sequence ID" value="MCI0181794.1"/>
    <property type="molecule type" value="Genomic_DNA"/>
</dbReference>
<reference evidence="2" key="1">
    <citation type="submission" date="2022-03" db="EMBL/GenBank/DDBJ databases">
        <title>Draft Genome Sequence of Firmicute Strain S0AB, a Heterotrophic Iron/Sulfur-Oxidizing Extreme Acidophile.</title>
        <authorList>
            <person name="Vergara E."/>
            <person name="Pakostova E."/>
            <person name="Johnson D.B."/>
            <person name="Holmes D.S."/>
        </authorList>
    </citation>
    <scope>NUCLEOTIDE SEQUENCE</scope>
    <source>
        <strain evidence="2">S0AB</strain>
    </source>
</reference>
<evidence type="ECO:0000313" key="2">
    <source>
        <dbReference type="EMBL" id="MCI0181794.1"/>
    </source>
</evidence>
<protein>
    <submittedName>
        <fullName evidence="2">Uncharacterized protein</fullName>
    </submittedName>
</protein>
<gene>
    <name evidence="2" type="ORF">MM817_00028</name>
</gene>
<keyword evidence="3" id="KW-1185">Reference proteome</keyword>
<dbReference type="AlphaFoldDB" id="A0A9X2AAN5"/>
<evidence type="ECO:0000256" key="1">
    <source>
        <dbReference type="SAM" id="MobiDB-lite"/>
    </source>
</evidence>
<organism evidence="2 3">
    <name type="scientific">Sulfoacidibacillus ferrooxidans</name>
    <dbReference type="NCBI Taxonomy" id="2005001"/>
    <lineage>
        <taxon>Bacteria</taxon>
        <taxon>Bacillati</taxon>
        <taxon>Bacillota</taxon>
        <taxon>Bacilli</taxon>
        <taxon>Bacillales</taxon>
        <taxon>Alicyclobacillaceae</taxon>
        <taxon>Sulfoacidibacillus</taxon>
    </lineage>
</organism>
<sequence>MKPKKKRLWNVPPNIRQRVVTESRALHVTPEEYLVLITQVAESIRGAVLPDGIKDSTALQSILQNPLMLQMASALAGTLWKQMQQSQQNDSEPTIEAEVTDVPDTPASQTSPSVHQIPKDPPATTPPPGMIVIDPITGQMIRLPRHVPF</sequence>
<accession>A0A9X2AAN5</accession>
<dbReference type="RefSeq" id="WP_241711428.1">
    <property type="nucleotide sequence ID" value="NZ_JALBUF010000001.1"/>
</dbReference>
<dbReference type="Proteomes" id="UP001139263">
    <property type="component" value="Unassembled WGS sequence"/>
</dbReference>
<name>A0A9X2AAN5_9BACL</name>
<evidence type="ECO:0000313" key="3">
    <source>
        <dbReference type="Proteomes" id="UP001139263"/>
    </source>
</evidence>
<feature type="compositionally biased region" description="Pro residues" evidence="1">
    <location>
        <begin position="119"/>
        <end position="128"/>
    </location>
</feature>